<protein>
    <submittedName>
        <fullName evidence="1">Uncharacterized protein</fullName>
    </submittedName>
</protein>
<reference evidence="1" key="1">
    <citation type="submission" date="2014-09" db="EMBL/GenBank/DDBJ databases">
        <authorList>
            <person name="Magalhaes I.L.F."/>
            <person name="Oliveira U."/>
            <person name="Santos F.R."/>
            <person name="Vidigal T.H.D.A."/>
            <person name="Brescovit A.D."/>
            <person name="Santos A.J."/>
        </authorList>
    </citation>
    <scope>NUCLEOTIDE SEQUENCE</scope>
    <source>
        <tissue evidence="1">Shoot tissue taken approximately 20 cm above the soil surface</tissue>
    </source>
</reference>
<accession>A0A0A8XZE7</accession>
<name>A0A0A8XZE7_ARUDO</name>
<organism evidence="1">
    <name type="scientific">Arundo donax</name>
    <name type="common">Giant reed</name>
    <name type="synonym">Donax arundinaceus</name>
    <dbReference type="NCBI Taxonomy" id="35708"/>
    <lineage>
        <taxon>Eukaryota</taxon>
        <taxon>Viridiplantae</taxon>
        <taxon>Streptophyta</taxon>
        <taxon>Embryophyta</taxon>
        <taxon>Tracheophyta</taxon>
        <taxon>Spermatophyta</taxon>
        <taxon>Magnoliopsida</taxon>
        <taxon>Liliopsida</taxon>
        <taxon>Poales</taxon>
        <taxon>Poaceae</taxon>
        <taxon>PACMAD clade</taxon>
        <taxon>Arundinoideae</taxon>
        <taxon>Arundineae</taxon>
        <taxon>Arundo</taxon>
    </lineage>
</organism>
<proteinExistence type="predicted"/>
<sequence length="112" mass="12562">MMLDSKEAIKFLRFVFCSFMTCRFSIASSLFCFRFSKSTLILLFSSCKVHISIFSKSWSTFHKVASAFNPSRMSANMTPCSCSCCFCCFSSKAKTVDSISFASVLVISKSLR</sequence>
<evidence type="ECO:0000313" key="1">
    <source>
        <dbReference type="EMBL" id="JAD19384.1"/>
    </source>
</evidence>
<reference evidence="1" key="2">
    <citation type="journal article" date="2015" name="Data Brief">
        <title>Shoot transcriptome of the giant reed, Arundo donax.</title>
        <authorList>
            <person name="Barrero R.A."/>
            <person name="Guerrero F.D."/>
            <person name="Moolhuijzen P."/>
            <person name="Goolsby J.A."/>
            <person name="Tidwell J."/>
            <person name="Bellgard S.E."/>
            <person name="Bellgard M.I."/>
        </authorList>
    </citation>
    <scope>NUCLEOTIDE SEQUENCE</scope>
    <source>
        <tissue evidence="1">Shoot tissue taken approximately 20 cm above the soil surface</tissue>
    </source>
</reference>
<dbReference type="AlphaFoldDB" id="A0A0A8XZE7"/>
<dbReference type="EMBL" id="GBRH01278511">
    <property type="protein sequence ID" value="JAD19384.1"/>
    <property type="molecule type" value="Transcribed_RNA"/>
</dbReference>